<sequence length="257" mass="27553">MAIFAPVLAPSDPLHSSLEKVKTPPVWLAGGTSEYLLGADNIGRDLLSRIIHGSRISLMVAGIVLITGGGVGTVLGLVAGYTGGARDEFIMRMVDVFYAVPFILVALVAAVVFGASLGLVLILLTIFSWPPFARQTRGLTLQLKDMDYVAASRIAGASPTRIAIRHITPGLINIVIVLATLQVGSLILTESVLSYLGIGIPAPQPAWGSMVAEGREFISIAWWISVMPGAAIFMTVFAFNFLGDWLRDYYDPKLRQL</sequence>
<dbReference type="InterPro" id="IPR000515">
    <property type="entry name" value="MetI-like"/>
</dbReference>
<dbReference type="GO" id="GO:0055085">
    <property type="term" value="P:transmembrane transport"/>
    <property type="evidence" value="ECO:0007669"/>
    <property type="project" value="InterPro"/>
</dbReference>
<gene>
    <name evidence="9" type="ORF">METZ01_LOCUS114798</name>
</gene>
<proteinExistence type="predicted"/>
<dbReference type="EMBL" id="UINC01014537">
    <property type="protein sequence ID" value="SVA61944.1"/>
    <property type="molecule type" value="Genomic_DNA"/>
</dbReference>
<accession>A0A381XB36</accession>
<organism evidence="9">
    <name type="scientific">marine metagenome</name>
    <dbReference type="NCBI Taxonomy" id="408172"/>
    <lineage>
        <taxon>unclassified sequences</taxon>
        <taxon>metagenomes</taxon>
        <taxon>ecological metagenomes</taxon>
    </lineage>
</organism>
<evidence type="ECO:0000256" key="2">
    <source>
        <dbReference type="ARBA" id="ARBA00022448"/>
    </source>
</evidence>
<evidence type="ECO:0000256" key="1">
    <source>
        <dbReference type="ARBA" id="ARBA00004651"/>
    </source>
</evidence>
<dbReference type="Gene3D" id="1.10.3720.10">
    <property type="entry name" value="MetI-like"/>
    <property type="match status" value="1"/>
</dbReference>
<feature type="transmembrane region" description="Helical" evidence="7">
    <location>
        <begin position="98"/>
        <end position="127"/>
    </location>
</feature>
<dbReference type="PANTHER" id="PTHR43386:SF1">
    <property type="entry name" value="D,D-DIPEPTIDE TRANSPORT SYSTEM PERMEASE PROTEIN DDPC-RELATED"/>
    <property type="match status" value="1"/>
</dbReference>
<feature type="transmembrane region" description="Helical" evidence="7">
    <location>
        <begin position="171"/>
        <end position="200"/>
    </location>
</feature>
<dbReference type="InterPro" id="IPR050366">
    <property type="entry name" value="BP-dependent_transpt_permease"/>
</dbReference>
<dbReference type="AlphaFoldDB" id="A0A381XB36"/>
<dbReference type="Pfam" id="PF00528">
    <property type="entry name" value="BPD_transp_1"/>
    <property type="match status" value="1"/>
</dbReference>
<feature type="transmembrane region" description="Helical" evidence="7">
    <location>
        <begin position="56"/>
        <end position="78"/>
    </location>
</feature>
<dbReference type="InterPro" id="IPR035906">
    <property type="entry name" value="MetI-like_sf"/>
</dbReference>
<feature type="transmembrane region" description="Helical" evidence="7">
    <location>
        <begin position="220"/>
        <end position="243"/>
    </location>
</feature>
<keyword evidence="3" id="KW-1003">Cell membrane</keyword>
<dbReference type="CDD" id="cd06261">
    <property type="entry name" value="TM_PBP2"/>
    <property type="match status" value="1"/>
</dbReference>
<evidence type="ECO:0000256" key="7">
    <source>
        <dbReference type="SAM" id="Phobius"/>
    </source>
</evidence>
<protein>
    <recommendedName>
        <fullName evidence="8">ABC transmembrane type-1 domain-containing protein</fullName>
    </recommendedName>
</protein>
<keyword evidence="6 7" id="KW-0472">Membrane</keyword>
<evidence type="ECO:0000256" key="3">
    <source>
        <dbReference type="ARBA" id="ARBA00022475"/>
    </source>
</evidence>
<keyword evidence="4 7" id="KW-0812">Transmembrane</keyword>
<feature type="domain" description="ABC transmembrane type-1" evidence="8">
    <location>
        <begin position="54"/>
        <end position="243"/>
    </location>
</feature>
<name>A0A381XB36_9ZZZZ</name>
<dbReference type="PANTHER" id="PTHR43386">
    <property type="entry name" value="OLIGOPEPTIDE TRANSPORT SYSTEM PERMEASE PROTEIN APPC"/>
    <property type="match status" value="1"/>
</dbReference>
<comment type="subcellular location">
    <subcellularLocation>
        <location evidence="1">Cell membrane</location>
        <topology evidence="1">Multi-pass membrane protein</topology>
    </subcellularLocation>
</comment>
<reference evidence="9" key="1">
    <citation type="submission" date="2018-05" db="EMBL/GenBank/DDBJ databases">
        <authorList>
            <person name="Lanie J.A."/>
            <person name="Ng W.-L."/>
            <person name="Kazmierczak K.M."/>
            <person name="Andrzejewski T.M."/>
            <person name="Davidsen T.M."/>
            <person name="Wayne K.J."/>
            <person name="Tettelin H."/>
            <person name="Glass J.I."/>
            <person name="Rusch D."/>
            <person name="Podicherti R."/>
            <person name="Tsui H.-C.T."/>
            <person name="Winkler M.E."/>
        </authorList>
    </citation>
    <scope>NUCLEOTIDE SEQUENCE</scope>
</reference>
<evidence type="ECO:0000256" key="4">
    <source>
        <dbReference type="ARBA" id="ARBA00022692"/>
    </source>
</evidence>
<evidence type="ECO:0000256" key="5">
    <source>
        <dbReference type="ARBA" id="ARBA00022989"/>
    </source>
</evidence>
<evidence type="ECO:0000259" key="8">
    <source>
        <dbReference type="PROSITE" id="PS50928"/>
    </source>
</evidence>
<dbReference type="GO" id="GO:0005886">
    <property type="term" value="C:plasma membrane"/>
    <property type="evidence" value="ECO:0007669"/>
    <property type="project" value="UniProtKB-SubCell"/>
</dbReference>
<dbReference type="SUPFAM" id="SSF161098">
    <property type="entry name" value="MetI-like"/>
    <property type="match status" value="1"/>
</dbReference>
<keyword evidence="2" id="KW-0813">Transport</keyword>
<dbReference type="PROSITE" id="PS50928">
    <property type="entry name" value="ABC_TM1"/>
    <property type="match status" value="1"/>
</dbReference>
<keyword evidence="5 7" id="KW-1133">Transmembrane helix</keyword>
<evidence type="ECO:0000313" key="9">
    <source>
        <dbReference type="EMBL" id="SVA61944.1"/>
    </source>
</evidence>
<evidence type="ECO:0000256" key="6">
    <source>
        <dbReference type="ARBA" id="ARBA00023136"/>
    </source>
</evidence>